<keyword evidence="2" id="KW-0472">Membrane</keyword>
<comment type="caution">
    <text evidence="5">The sequence shown here is derived from an EMBL/GenBank/DDBJ whole genome shotgun (WGS) entry which is preliminary data.</text>
</comment>
<feature type="transmembrane region" description="Helical" evidence="2">
    <location>
        <begin position="828"/>
        <end position="858"/>
    </location>
</feature>
<feature type="transmembrane region" description="Helical" evidence="2">
    <location>
        <begin position="511"/>
        <end position="536"/>
    </location>
</feature>
<dbReference type="Gene3D" id="2.10.50.10">
    <property type="entry name" value="Tumor Necrosis Factor Receptor, subunit A, domain 2"/>
    <property type="match status" value="1"/>
</dbReference>
<proteinExistence type="predicted"/>
<evidence type="ECO:0000256" key="3">
    <source>
        <dbReference type="SAM" id="SignalP"/>
    </source>
</evidence>
<protein>
    <recommendedName>
        <fullName evidence="7">Tyrosine-protein kinase ephrin type A/B receptor-like domain-containing protein</fullName>
    </recommendedName>
</protein>
<reference evidence="5" key="1">
    <citation type="submission" date="2021-02" db="EMBL/GenBank/DDBJ databases">
        <authorList>
            <person name="Nowell W R."/>
        </authorList>
    </citation>
    <scope>NUCLEOTIDE SEQUENCE</scope>
</reference>
<dbReference type="EMBL" id="CAJOBA010006939">
    <property type="protein sequence ID" value="CAF3787881.1"/>
    <property type="molecule type" value="Genomic_DNA"/>
</dbReference>
<evidence type="ECO:0000256" key="1">
    <source>
        <dbReference type="SAM" id="MobiDB-lite"/>
    </source>
</evidence>
<dbReference type="Proteomes" id="UP000682733">
    <property type="component" value="Unassembled WGS sequence"/>
</dbReference>
<feature type="transmembrane region" description="Helical" evidence="2">
    <location>
        <begin position="557"/>
        <end position="579"/>
    </location>
</feature>
<feature type="region of interest" description="Disordered" evidence="1">
    <location>
        <begin position="870"/>
        <end position="897"/>
    </location>
</feature>
<name>A0A8S2J9N7_9BILA</name>
<dbReference type="Proteomes" id="UP000677228">
    <property type="component" value="Unassembled WGS sequence"/>
</dbReference>
<keyword evidence="3" id="KW-0732">Signal</keyword>
<accession>A0A8S2J9N7</accession>
<feature type="chain" id="PRO_5036273636" description="Tyrosine-protein kinase ephrin type A/B receptor-like domain-containing protein" evidence="3">
    <location>
        <begin position="18"/>
        <end position="897"/>
    </location>
</feature>
<feature type="compositionally biased region" description="Basic and acidic residues" evidence="1">
    <location>
        <begin position="874"/>
        <end position="884"/>
    </location>
</feature>
<evidence type="ECO:0000256" key="2">
    <source>
        <dbReference type="SAM" id="Phobius"/>
    </source>
</evidence>
<organism evidence="5 6">
    <name type="scientific">Didymodactylos carnosus</name>
    <dbReference type="NCBI Taxonomy" id="1234261"/>
    <lineage>
        <taxon>Eukaryota</taxon>
        <taxon>Metazoa</taxon>
        <taxon>Spiralia</taxon>
        <taxon>Gnathifera</taxon>
        <taxon>Rotifera</taxon>
        <taxon>Eurotatoria</taxon>
        <taxon>Bdelloidea</taxon>
        <taxon>Philodinida</taxon>
        <taxon>Philodinidae</taxon>
        <taxon>Didymodactylos</taxon>
    </lineage>
</organism>
<keyword evidence="2" id="KW-0812">Transmembrane</keyword>
<sequence length="897" mass="100681">MFLYFSCLFLFYHPLLTDQFSPDLNDYDAYGVKLVGNEHSLIFVNNALKFFAIGFGPYSKDTTFCTVPFFSATDYVYSIAAGKKQNASQPYFVHIGEDIVSGNQNVGVIGYYISLSNNTCTYAYLNIQNFSYSPSYHQDYYIIGVDPLGLIAYGATSIFSFLYNLNTYEIKIQKQNIVLPPPVSSYPIFIPYAIGMSEHFAVVAGYAFVFELNEYAPVACLIDLDLLTFNFTLISNVSLINDVAIPVTSAVTYTLQYDMAVDINEQNQILIGIPLFDTVVLLSANTTDLIILNTISRYNSYIGLGKSVAWIDNTTVAIIVYSLADSPWSSSTVYVYDIEYSFTLPIFAFPNNQQIGISSSYLPVNPSFLLVRSWSSYMLVFDSMGRILIIHPSPPGYYSGSILNLYGIINVYSSVSCPAGTFKNSSGIGPCTVCPEGRKNQGDTGIQCDWCQKTSFCPLGSVNDVNYSIIENINNSQAYPKSPDNSIFDDILIQNMFSIGSTNHCIVVSPLFWTSIIIVLSILILIIMGTLTFFPTKHKHRILIKTIFKQLDLVGEGELWIGGLISLGIIVLVSFAYWFSNYYLKQYPIEKSSDSTFACDTSIRNAKFSTGLQLLSIPRSDEQEPIFDMLDKQEFTMSVDFVNTLYKYMNVTVQQNIGSSFVKLNISNYLVQNDNATFRVSVVLPFHQINVQFNLTGPYSIGGVRICLSGPSDGSDSYIIQQLNFCKFFYTPNQTLAYSSSIDLQLTKVINETEGLSDSDKTLYSGLWVPTFIINTLSDQLLYSQHGEYLRYFSTQTTLLVTVSETQFYIQNTQSPIARLSEVIFHNLLFTIVCLEIFGLIFLIIKLLFVPIVMKLLLKIQHKHNTRRISRPMNDVKSEKKDTVELETIPTNSSPPV</sequence>
<evidence type="ECO:0000313" key="5">
    <source>
        <dbReference type="EMBL" id="CAF3787881.1"/>
    </source>
</evidence>
<dbReference type="EMBL" id="CAJNOK010006930">
    <property type="protein sequence ID" value="CAF1019164.1"/>
    <property type="molecule type" value="Genomic_DNA"/>
</dbReference>
<evidence type="ECO:0000313" key="6">
    <source>
        <dbReference type="Proteomes" id="UP000682733"/>
    </source>
</evidence>
<evidence type="ECO:0008006" key="7">
    <source>
        <dbReference type="Google" id="ProtNLM"/>
    </source>
</evidence>
<evidence type="ECO:0000313" key="4">
    <source>
        <dbReference type="EMBL" id="CAF1019164.1"/>
    </source>
</evidence>
<gene>
    <name evidence="4" type="ORF">OVA965_LOCUS15416</name>
    <name evidence="5" type="ORF">TMI583_LOCUS15422</name>
</gene>
<feature type="signal peptide" evidence="3">
    <location>
        <begin position="1"/>
        <end position="17"/>
    </location>
</feature>
<dbReference type="AlphaFoldDB" id="A0A8S2J9N7"/>
<keyword evidence="2" id="KW-1133">Transmembrane helix</keyword>